<gene>
    <name evidence="2" type="ORF">ACFSRZ_12515</name>
</gene>
<protein>
    <submittedName>
        <fullName evidence="2">Crp/Fnr family transcriptional regulator</fullName>
    </submittedName>
</protein>
<evidence type="ECO:0000313" key="2">
    <source>
        <dbReference type="EMBL" id="MFD2568201.1"/>
    </source>
</evidence>
<name>A0ABW5LVE7_9FLAO</name>
<dbReference type="PROSITE" id="PS50042">
    <property type="entry name" value="CNMP_BINDING_3"/>
    <property type="match status" value="1"/>
</dbReference>
<comment type="caution">
    <text evidence="2">The sequence shown here is derived from an EMBL/GenBank/DDBJ whole genome shotgun (WGS) entry which is preliminary data.</text>
</comment>
<dbReference type="SUPFAM" id="SSF51206">
    <property type="entry name" value="cAMP-binding domain-like"/>
    <property type="match status" value="1"/>
</dbReference>
<dbReference type="RefSeq" id="WP_379666906.1">
    <property type="nucleotide sequence ID" value="NZ_JBHULH010000008.1"/>
</dbReference>
<dbReference type="InterPro" id="IPR014710">
    <property type="entry name" value="RmlC-like_jellyroll"/>
</dbReference>
<keyword evidence="3" id="KW-1185">Reference proteome</keyword>
<dbReference type="InterPro" id="IPR018490">
    <property type="entry name" value="cNMP-bd_dom_sf"/>
</dbReference>
<organism evidence="2 3">
    <name type="scientific">Pseudotenacibaculum haliotis</name>
    <dbReference type="NCBI Taxonomy" id="1862138"/>
    <lineage>
        <taxon>Bacteria</taxon>
        <taxon>Pseudomonadati</taxon>
        <taxon>Bacteroidota</taxon>
        <taxon>Flavobacteriia</taxon>
        <taxon>Flavobacteriales</taxon>
        <taxon>Flavobacteriaceae</taxon>
        <taxon>Pseudotenacibaculum</taxon>
    </lineage>
</organism>
<evidence type="ECO:0000259" key="1">
    <source>
        <dbReference type="PROSITE" id="PS50042"/>
    </source>
</evidence>
<accession>A0ABW5LVE7</accession>
<proteinExistence type="predicted"/>
<feature type="domain" description="Cyclic nucleotide-binding" evidence="1">
    <location>
        <begin position="10"/>
        <end position="113"/>
    </location>
</feature>
<dbReference type="Gene3D" id="2.60.120.10">
    <property type="entry name" value="Jelly Rolls"/>
    <property type="match status" value="1"/>
</dbReference>
<reference evidence="3" key="1">
    <citation type="journal article" date="2019" name="Int. J. Syst. Evol. Microbiol.">
        <title>The Global Catalogue of Microorganisms (GCM) 10K type strain sequencing project: providing services to taxonomists for standard genome sequencing and annotation.</title>
        <authorList>
            <consortium name="The Broad Institute Genomics Platform"/>
            <consortium name="The Broad Institute Genome Sequencing Center for Infectious Disease"/>
            <person name="Wu L."/>
            <person name="Ma J."/>
        </authorList>
    </citation>
    <scope>NUCLEOTIDE SEQUENCE [LARGE SCALE GENOMIC DNA]</scope>
    <source>
        <strain evidence="3">KCTC 52127</strain>
    </source>
</reference>
<dbReference type="InterPro" id="IPR000595">
    <property type="entry name" value="cNMP-bd_dom"/>
</dbReference>
<dbReference type="Pfam" id="PF00027">
    <property type="entry name" value="cNMP_binding"/>
    <property type="match status" value="1"/>
</dbReference>
<dbReference type="Proteomes" id="UP001597508">
    <property type="component" value="Unassembled WGS sequence"/>
</dbReference>
<evidence type="ECO:0000313" key="3">
    <source>
        <dbReference type="Proteomes" id="UP001597508"/>
    </source>
</evidence>
<sequence length="194" mass="22912">MKKLFDSLSEFSSLSEKTKKQYIELLELKEFKKKDKIADLGEVPTKFYILTSGVVRSFVTDEKGKEFTRSIYIPMRAIGAFSALVEKKPNEIIYECLTDCKMYVGDFQKFKALTNRNMEMATLYSSFLERIYMRMEKRVFELSVLDAKQRYLKLKKHIPEIENLIPQYHIASYLNITPVQLSRIRKDLYKNKLT</sequence>
<dbReference type="EMBL" id="JBHULH010000008">
    <property type="protein sequence ID" value="MFD2568201.1"/>
    <property type="molecule type" value="Genomic_DNA"/>
</dbReference>
<dbReference type="CDD" id="cd00038">
    <property type="entry name" value="CAP_ED"/>
    <property type="match status" value="1"/>
</dbReference>